<comment type="caution">
    <text evidence="1">The sequence shown here is derived from an EMBL/GenBank/DDBJ whole genome shotgun (WGS) entry which is preliminary data.</text>
</comment>
<name>A0ACB9KSP3_BAUVA</name>
<keyword evidence="2" id="KW-1185">Reference proteome</keyword>
<evidence type="ECO:0000313" key="1">
    <source>
        <dbReference type="EMBL" id="KAI4300299.1"/>
    </source>
</evidence>
<accession>A0ACB9KSP3</accession>
<dbReference type="EMBL" id="CM039438">
    <property type="protein sequence ID" value="KAI4300299.1"/>
    <property type="molecule type" value="Genomic_DNA"/>
</dbReference>
<sequence>MGLYDHSDVIQWGLQFFDGDPSYSHGYYGGIVQQDSVDEYNGTYHVDIIQQGHYDTDSNHVENDEIIARTLQEEFAQLAIAECSTYSQAGEEQIHASEPAYDWHNSSMMNYSSEGHDYSQNVVDDVERSSSCSSPCDQSLELTDGYPLEDEVGRIFSAMDPIPHVPRINGEIPSVDEATSDHQRLLDRLQLYDFLEHKVPGDGNCQFRALSDQFYLTPEHHKFVRRQVVNQLKSHPEIYEGYVPMAYDDYLEKMSKSGEWGDHVTLQAAADSYGVRIFVMTSFKDTYCIEILPNFEKPKRVIFLSFWAEVHYNSIYPRGDSDFPSSELRKKKRWWNFGSKQ</sequence>
<evidence type="ECO:0000313" key="2">
    <source>
        <dbReference type="Proteomes" id="UP000828941"/>
    </source>
</evidence>
<proteinExistence type="predicted"/>
<organism evidence="1 2">
    <name type="scientific">Bauhinia variegata</name>
    <name type="common">Purple orchid tree</name>
    <name type="synonym">Phanera variegata</name>
    <dbReference type="NCBI Taxonomy" id="167791"/>
    <lineage>
        <taxon>Eukaryota</taxon>
        <taxon>Viridiplantae</taxon>
        <taxon>Streptophyta</taxon>
        <taxon>Embryophyta</taxon>
        <taxon>Tracheophyta</taxon>
        <taxon>Spermatophyta</taxon>
        <taxon>Magnoliopsida</taxon>
        <taxon>eudicotyledons</taxon>
        <taxon>Gunneridae</taxon>
        <taxon>Pentapetalae</taxon>
        <taxon>rosids</taxon>
        <taxon>fabids</taxon>
        <taxon>Fabales</taxon>
        <taxon>Fabaceae</taxon>
        <taxon>Cercidoideae</taxon>
        <taxon>Cercideae</taxon>
        <taxon>Bauhiniinae</taxon>
        <taxon>Bauhinia</taxon>
    </lineage>
</organism>
<gene>
    <name evidence="1" type="ORF">L6164_033691</name>
</gene>
<reference evidence="1 2" key="1">
    <citation type="journal article" date="2022" name="DNA Res.">
        <title>Chromosomal-level genome assembly of the orchid tree Bauhinia variegata (Leguminosae; Cercidoideae) supports the allotetraploid origin hypothesis of Bauhinia.</title>
        <authorList>
            <person name="Zhong Y."/>
            <person name="Chen Y."/>
            <person name="Zheng D."/>
            <person name="Pang J."/>
            <person name="Liu Y."/>
            <person name="Luo S."/>
            <person name="Meng S."/>
            <person name="Qian L."/>
            <person name="Wei D."/>
            <person name="Dai S."/>
            <person name="Zhou R."/>
        </authorList>
    </citation>
    <scope>NUCLEOTIDE SEQUENCE [LARGE SCALE GENOMIC DNA]</scope>
    <source>
        <strain evidence="1">BV-YZ2020</strain>
    </source>
</reference>
<dbReference type="Proteomes" id="UP000828941">
    <property type="component" value="Chromosome 13"/>
</dbReference>
<protein>
    <submittedName>
        <fullName evidence="1">Uncharacterized protein</fullName>
    </submittedName>
</protein>